<feature type="transmembrane region" description="Helical" evidence="6">
    <location>
        <begin position="92"/>
        <end position="109"/>
    </location>
</feature>
<feature type="transmembrane region" description="Helical" evidence="6">
    <location>
        <begin position="144"/>
        <end position="164"/>
    </location>
</feature>
<dbReference type="InterPro" id="IPR050638">
    <property type="entry name" value="AA-Vitamin_Transporters"/>
</dbReference>
<sequence>MLSKTGTLTATTALAPIVWGTTYIVAAELLPPDRPLLAALLRSLPAGLLLLLLVRRLPRGGWWWRSAVLGILNIGLFFALLFVTAYRLPGGVAATVGAVQPLLVALFASRWIGERLTGRKLAAGVAGLAGVGLLVLQAQARLDALGVAAALGGAVAMAAGVVLTKKWGTPDTLLAATSWQLVAGGLFLLPIALLAEGLPPALTGVNVAGYAYLGVIGTALAYCLWFRGLHRLPASSTALLGLLSPVVAAAAGWLLAGQSLSPGQCLGAAIVLATLVLAGPAGHRRATAASVHPRDVLGRSVTRR</sequence>
<evidence type="ECO:0000256" key="3">
    <source>
        <dbReference type="ARBA" id="ARBA00022692"/>
    </source>
</evidence>
<dbReference type="PANTHER" id="PTHR32322">
    <property type="entry name" value="INNER MEMBRANE TRANSPORTER"/>
    <property type="match status" value="1"/>
</dbReference>
<accession>A0ABY5YQB0</accession>
<organism evidence="8 9">
    <name type="scientific">Arthrobacter zhaoxinii</name>
    <dbReference type="NCBI Taxonomy" id="2964616"/>
    <lineage>
        <taxon>Bacteria</taxon>
        <taxon>Bacillati</taxon>
        <taxon>Actinomycetota</taxon>
        <taxon>Actinomycetes</taxon>
        <taxon>Micrococcales</taxon>
        <taxon>Micrococcaceae</taxon>
        <taxon>Arthrobacter</taxon>
    </lineage>
</organism>
<feature type="transmembrane region" description="Helical" evidence="6">
    <location>
        <begin position="261"/>
        <end position="278"/>
    </location>
</feature>
<evidence type="ECO:0000313" key="8">
    <source>
        <dbReference type="EMBL" id="UWX96878.1"/>
    </source>
</evidence>
<dbReference type="InterPro" id="IPR000620">
    <property type="entry name" value="EamA_dom"/>
</dbReference>
<evidence type="ECO:0000256" key="6">
    <source>
        <dbReference type="SAM" id="Phobius"/>
    </source>
</evidence>
<dbReference type="Pfam" id="PF00892">
    <property type="entry name" value="EamA"/>
    <property type="match status" value="2"/>
</dbReference>
<dbReference type="Proteomes" id="UP001059859">
    <property type="component" value="Chromosome"/>
</dbReference>
<dbReference type="PANTHER" id="PTHR32322:SF2">
    <property type="entry name" value="EAMA DOMAIN-CONTAINING PROTEIN"/>
    <property type="match status" value="1"/>
</dbReference>
<proteinExistence type="inferred from homology"/>
<keyword evidence="3 6" id="KW-0812">Transmembrane</keyword>
<dbReference type="InterPro" id="IPR037185">
    <property type="entry name" value="EmrE-like"/>
</dbReference>
<keyword evidence="9" id="KW-1185">Reference proteome</keyword>
<evidence type="ECO:0000256" key="4">
    <source>
        <dbReference type="ARBA" id="ARBA00022989"/>
    </source>
</evidence>
<dbReference type="EMBL" id="CP104275">
    <property type="protein sequence ID" value="UWX96878.1"/>
    <property type="molecule type" value="Genomic_DNA"/>
</dbReference>
<feature type="transmembrane region" description="Helical" evidence="6">
    <location>
        <begin position="237"/>
        <end position="255"/>
    </location>
</feature>
<name>A0ABY5YQB0_9MICC</name>
<comment type="subcellular location">
    <subcellularLocation>
        <location evidence="1">Membrane</location>
        <topology evidence="1">Multi-pass membrane protein</topology>
    </subcellularLocation>
</comment>
<comment type="similarity">
    <text evidence="2">Belongs to the EamA transporter family.</text>
</comment>
<feature type="transmembrane region" description="Helical" evidence="6">
    <location>
        <begin position="173"/>
        <end position="195"/>
    </location>
</feature>
<dbReference type="SUPFAM" id="SSF103481">
    <property type="entry name" value="Multidrug resistance efflux transporter EmrE"/>
    <property type="match status" value="2"/>
</dbReference>
<feature type="transmembrane region" description="Helical" evidence="6">
    <location>
        <begin position="207"/>
        <end position="225"/>
    </location>
</feature>
<feature type="transmembrane region" description="Helical" evidence="6">
    <location>
        <begin position="121"/>
        <end position="138"/>
    </location>
</feature>
<dbReference type="RefSeq" id="WP_260652152.1">
    <property type="nucleotide sequence ID" value="NZ_CP104275.1"/>
</dbReference>
<protein>
    <submittedName>
        <fullName evidence="8">EamA family transporter</fullName>
    </submittedName>
</protein>
<feature type="domain" description="EamA" evidence="7">
    <location>
        <begin position="13"/>
        <end position="135"/>
    </location>
</feature>
<evidence type="ECO:0000256" key="5">
    <source>
        <dbReference type="ARBA" id="ARBA00023136"/>
    </source>
</evidence>
<feature type="domain" description="EamA" evidence="7">
    <location>
        <begin position="145"/>
        <end position="277"/>
    </location>
</feature>
<evidence type="ECO:0000256" key="1">
    <source>
        <dbReference type="ARBA" id="ARBA00004141"/>
    </source>
</evidence>
<reference evidence="8" key="1">
    <citation type="submission" date="2022-09" db="EMBL/GenBank/DDBJ databases">
        <title>Novel species in genus Arthrobacter.</title>
        <authorList>
            <person name="Liu Y."/>
        </authorList>
    </citation>
    <scope>NUCLEOTIDE SEQUENCE</scope>
    <source>
        <strain evidence="8">Zg-Y815</strain>
    </source>
</reference>
<evidence type="ECO:0000259" key="7">
    <source>
        <dbReference type="Pfam" id="PF00892"/>
    </source>
</evidence>
<feature type="transmembrane region" description="Helical" evidence="6">
    <location>
        <begin position="36"/>
        <end position="54"/>
    </location>
</feature>
<feature type="transmembrane region" description="Helical" evidence="6">
    <location>
        <begin position="66"/>
        <end position="86"/>
    </location>
</feature>
<evidence type="ECO:0000256" key="2">
    <source>
        <dbReference type="ARBA" id="ARBA00007362"/>
    </source>
</evidence>
<gene>
    <name evidence="8" type="ORF">N2K95_14765</name>
</gene>
<evidence type="ECO:0000313" key="9">
    <source>
        <dbReference type="Proteomes" id="UP001059859"/>
    </source>
</evidence>
<keyword evidence="5 6" id="KW-0472">Membrane</keyword>
<keyword evidence="4 6" id="KW-1133">Transmembrane helix</keyword>